<reference evidence="2" key="2">
    <citation type="submission" date="2020-09" db="EMBL/GenBank/DDBJ databases">
        <authorList>
            <person name="Sun Q."/>
            <person name="Zhou Y."/>
        </authorList>
    </citation>
    <scope>NUCLEOTIDE SEQUENCE</scope>
    <source>
        <strain evidence="2">CGMCC 1.12214</strain>
    </source>
</reference>
<comment type="caution">
    <text evidence="2">The sequence shown here is derived from an EMBL/GenBank/DDBJ whole genome shotgun (WGS) entry which is preliminary data.</text>
</comment>
<sequence>MRLVFAWLAFVLSAHTARAQIISIDAYVTQVDVGVIETELTLYERKNAIYALFTAKGPFEANARELNVTKDGCHEVFYSGMHEKETFTVSLTACSSSAYCRDERQYLALKATYTVMNLGSGRRPQVKAAPIVKAIRPALRHLPC</sequence>
<dbReference type="EMBL" id="BMES01000001">
    <property type="protein sequence ID" value="GGH07650.1"/>
    <property type="molecule type" value="Genomic_DNA"/>
</dbReference>
<evidence type="ECO:0000256" key="1">
    <source>
        <dbReference type="SAM" id="SignalP"/>
    </source>
</evidence>
<dbReference type="AlphaFoldDB" id="A0A917MFZ5"/>
<keyword evidence="1" id="KW-0732">Signal</keyword>
<reference evidence="2" key="1">
    <citation type="journal article" date="2014" name="Int. J. Syst. Evol. Microbiol.">
        <title>Complete genome sequence of Corynebacterium casei LMG S-19264T (=DSM 44701T), isolated from a smear-ripened cheese.</title>
        <authorList>
            <consortium name="US DOE Joint Genome Institute (JGI-PGF)"/>
            <person name="Walter F."/>
            <person name="Albersmeier A."/>
            <person name="Kalinowski J."/>
            <person name="Ruckert C."/>
        </authorList>
    </citation>
    <scope>NUCLEOTIDE SEQUENCE</scope>
    <source>
        <strain evidence="2">CGMCC 1.12214</strain>
    </source>
</reference>
<gene>
    <name evidence="2" type="ORF">GCM10007036_02600</name>
</gene>
<accession>A0A917MFZ5</accession>
<keyword evidence="3" id="KW-1185">Reference proteome</keyword>
<dbReference type="Proteomes" id="UP000603912">
    <property type="component" value="Unassembled WGS sequence"/>
</dbReference>
<feature type="signal peptide" evidence="1">
    <location>
        <begin position="1"/>
        <end position="19"/>
    </location>
</feature>
<feature type="chain" id="PRO_5037679776" description="Secreted protein" evidence="1">
    <location>
        <begin position="20"/>
        <end position="144"/>
    </location>
</feature>
<evidence type="ECO:0000313" key="3">
    <source>
        <dbReference type="Proteomes" id="UP000603912"/>
    </source>
</evidence>
<name>A0A917MFZ5_9HYPH</name>
<dbReference type="RefSeq" id="WP_188515931.1">
    <property type="nucleotide sequence ID" value="NZ_BMES01000001.1"/>
</dbReference>
<evidence type="ECO:0000313" key="2">
    <source>
        <dbReference type="EMBL" id="GGH07650.1"/>
    </source>
</evidence>
<organism evidence="2 3">
    <name type="scientific">Alsobacter metallidurans</name>
    <dbReference type="NCBI Taxonomy" id="340221"/>
    <lineage>
        <taxon>Bacteria</taxon>
        <taxon>Pseudomonadati</taxon>
        <taxon>Pseudomonadota</taxon>
        <taxon>Alphaproteobacteria</taxon>
        <taxon>Hyphomicrobiales</taxon>
        <taxon>Alsobacteraceae</taxon>
        <taxon>Alsobacter</taxon>
    </lineage>
</organism>
<protein>
    <recommendedName>
        <fullName evidence="4">Secreted protein</fullName>
    </recommendedName>
</protein>
<proteinExistence type="predicted"/>
<evidence type="ECO:0008006" key="4">
    <source>
        <dbReference type="Google" id="ProtNLM"/>
    </source>
</evidence>